<comment type="caution">
    <text evidence="3">The sequence shown here is derived from an EMBL/GenBank/DDBJ whole genome shotgun (WGS) entry which is preliminary data.</text>
</comment>
<reference evidence="3 4" key="1">
    <citation type="submission" date="2019-11" db="EMBL/GenBank/DDBJ databases">
        <title>Terrilactibacillus tamarindus sp. nov. BCM23-1 isolated from bark of Tamarindus indica.</title>
        <authorList>
            <person name="Kingkaew E."/>
            <person name="Tanasupawat S."/>
        </authorList>
    </citation>
    <scope>NUCLEOTIDE SEQUENCE [LARGE SCALE GENOMIC DNA]</scope>
    <source>
        <strain evidence="3 4">BCM23-1</strain>
    </source>
</reference>
<dbReference type="CDD" id="cd03392">
    <property type="entry name" value="PAP2_like_2"/>
    <property type="match status" value="1"/>
</dbReference>
<dbReference type="Proteomes" id="UP000440978">
    <property type="component" value="Unassembled WGS sequence"/>
</dbReference>
<sequence>MRTSYLLIFLFLFFIILLFLTKTVWFNQFDLFILTKLEIFRTPPSLTFFKWISYLSSAHILPFVLIGVSIFLLIVKKPKVMVLWVICFLLEKFINIVLKNSIQRVRPTLHHYELASSYSFPSGHAMNAMSVYGLLTLIIVLFIKSQWLRVTILIIGFTFVCLVGLSRLVLNVHYLSDVIAGYCVSGMIVSLIMYLMVNRNLLKKTT</sequence>
<evidence type="ECO:0000259" key="2">
    <source>
        <dbReference type="SMART" id="SM00014"/>
    </source>
</evidence>
<feature type="transmembrane region" description="Helical" evidence="1">
    <location>
        <begin position="179"/>
        <end position="197"/>
    </location>
</feature>
<feature type="transmembrane region" description="Helical" evidence="1">
    <location>
        <begin position="50"/>
        <end position="75"/>
    </location>
</feature>
<dbReference type="EMBL" id="WNHB01000001">
    <property type="protein sequence ID" value="MTT30526.1"/>
    <property type="molecule type" value="Genomic_DNA"/>
</dbReference>
<protein>
    <submittedName>
        <fullName evidence="3">Phosphatase PAP2 family protein</fullName>
    </submittedName>
</protein>
<evidence type="ECO:0000313" key="4">
    <source>
        <dbReference type="Proteomes" id="UP000440978"/>
    </source>
</evidence>
<feature type="transmembrane region" description="Helical" evidence="1">
    <location>
        <begin position="82"/>
        <end position="102"/>
    </location>
</feature>
<dbReference type="OrthoDB" id="9789113at2"/>
<keyword evidence="1" id="KW-1133">Transmembrane helix</keyword>
<evidence type="ECO:0000313" key="3">
    <source>
        <dbReference type="EMBL" id="MTT30526.1"/>
    </source>
</evidence>
<feature type="transmembrane region" description="Helical" evidence="1">
    <location>
        <begin position="150"/>
        <end position="173"/>
    </location>
</feature>
<dbReference type="InterPro" id="IPR000326">
    <property type="entry name" value="PAP2/HPO"/>
</dbReference>
<keyword evidence="4" id="KW-1185">Reference proteome</keyword>
<dbReference type="PANTHER" id="PTHR14969:SF13">
    <property type="entry name" value="AT30094P"/>
    <property type="match status" value="1"/>
</dbReference>
<keyword evidence="1" id="KW-0812">Transmembrane</keyword>
<dbReference type="SMART" id="SM00014">
    <property type="entry name" value="acidPPc"/>
    <property type="match status" value="1"/>
</dbReference>
<gene>
    <name evidence="3" type="ORF">GMB86_00670</name>
</gene>
<dbReference type="SUPFAM" id="SSF48317">
    <property type="entry name" value="Acid phosphatase/Vanadium-dependent haloperoxidase"/>
    <property type="match status" value="1"/>
</dbReference>
<dbReference type="PANTHER" id="PTHR14969">
    <property type="entry name" value="SPHINGOSINE-1-PHOSPHATE PHOSPHOHYDROLASE"/>
    <property type="match status" value="1"/>
</dbReference>
<feature type="transmembrane region" description="Helical" evidence="1">
    <location>
        <begin position="122"/>
        <end position="143"/>
    </location>
</feature>
<proteinExistence type="predicted"/>
<evidence type="ECO:0000256" key="1">
    <source>
        <dbReference type="SAM" id="Phobius"/>
    </source>
</evidence>
<dbReference type="Pfam" id="PF01569">
    <property type="entry name" value="PAP2"/>
    <property type="match status" value="1"/>
</dbReference>
<dbReference type="InterPro" id="IPR036938">
    <property type="entry name" value="PAP2/HPO_sf"/>
</dbReference>
<dbReference type="Gene3D" id="1.20.144.10">
    <property type="entry name" value="Phosphatidic acid phosphatase type 2/haloperoxidase"/>
    <property type="match status" value="2"/>
</dbReference>
<accession>A0A6N8CRD4</accession>
<feature type="domain" description="Phosphatidic acid phosphatase type 2/haloperoxidase" evidence="2">
    <location>
        <begin position="80"/>
        <end position="193"/>
    </location>
</feature>
<organism evidence="3 4">
    <name type="scientific">Terrilactibacillus tamarindi</name>
    <dbReference type="NCBI Taxonomy" id="2599694"/>
    <lineage>
        <taxon>Bacteria</taxon>
        <taxon>Bacillati</taxon>
        <taxon>Bacillota</taxon>
        <taxon>Bacilli</taxon>
        <taxon>Bacillales</taxon>
        <taxon>Bacillaceae</taxon>
        <taxon>Terrilactibacillus</taxon>
    </lineage>
</organism>
<dbReference type="AlphaFoldDB" id="A0A6N8CRD4"/>
<keyword evidence="1" id="KW-0472">Membrane</keyword>
<dbReference type="RefSeq" id="WP_155215786.1">
    <property type="nucleotide sequence ID" value="NZ_WNHB01000001.1"/>
</dbReference>
<name>A0A6N8CRD4_9BACI</name>